<evidence type="ECO:0000256" key="10">
    <source>
        <dbReference type="ARBA" id="ARBA00023268"/>
    </source>
</evidence>
<keyword evidence="10" id="KW-0511">Multifunctional enzyme</keyword>
<dbReference type="SUPFAM" id="SSF56601">
    <property type="entry name" value="beta-lactamase/transpeptidase-like"/>
    <property type="match status" value="1"/>
</dbReference>
<dbReference type="InterPro" id="IPR050396">
    <property type="entry name" value="Glycosyltr_51/Transpeptidase"/>
</dbReference>
<dbReference type="GO" id="GO:0071555">
    <property type="term" value="P:cell wall organization"/>
    <property type="evidence" value="ECO:0007669"/>
    <property type="project" value="UniProtKB-KW"/>
</dbReference>
<keyword evidence="19" id="KW-1185">Reference proteome</keyword>
<keyword evidence="8" id="KW-0133">Cell shape</keyword>
<feature type="compositionally biased region" description="Low complexity" evidence="14">
    <location>
        <begin position="9"/>
        <end position="19"/>
    </location>
</feature>
<dbReference type="Pfam" id="PF00912">
    <property type="entry name" value="Transgly"/>
    <property type="match status" value="1"/>
</dbReference>
<evidence type="ECO:0000256" key="15">
    <source>
        <dbReference type="SAM" id="Phobius"/>
    </source>
</evidence>
<evidence type="ECO:0000256" key="7">
    <source>
        <dbReference type="ARBA" id="ARBA00022801"/>
    </source>
</evidence>
<feature type="region of interest" description="Disordered" evidence="14">
    <location>
        <begin position="662"/>
        <end position="755"/>
    </location>
</feature>
<keyword evidence="7" id="KW-0378">Hydrolase</keyword>
<feature type="compositionally biased region" description="Acidic residues" evidence="14">
    <location>
        <begin position="745"/>
        <end position="755"/>
    </location>
</feature>
<dbReference type="GO" id="GO:0006508">
    <property type="term" value="P:proteolysis"/>
    <property type="evidence" value="ECO:0007669"/>
    <property type="project" value="UniProtKB-KW"/>
</dbReference>
<evidence type="ECO:0000256" key="8">
    <source>
        <dbReference type="ARBA" id="ARBA00022960"/>
    </source>
</evidence>
<feature type="domain" description="Penicillin-binding protein transpeptidase" evidence="16">
    <location>
        <begin position="354"/>
        <end position="612"/>
    </location>
</feature>
<dbReference type="SUPFAM" id="SSF53955">
    <property type="entry name" value="Lysozyme-like"/>
    <property type="match status" value="1"/>
</dbReference>
<dbReference type="KEGG" id="erz:ER308_10970"/>
<dbReference type="InterPro" id="IPR001264">
    <property type="entry name" value="Glyco_trans_51"/>
</dbReference>
<keyword evidence="15" id="KW-1133">Transmembrane helix</keyword>
<dbReference type="GO" id="GO:0009002">
    <property type="term" value="F:serine-type D-Ala-D-Ala carboxypeptidase activity"/>
    <property type="evidence" value="ECO:0007669"/>
    <property type="project" value="UniProtKB-EC"/>
</dbReference>
<evidence type="ECO:0000256" key="9">
    <source>
        <dbReference type="ARBA" id="ARBA00022984"/>
    </source>
</evidence>
<reference evidence="18 19" key="1">
    <citation type="submission" date="2019-01" db="EMBL/GenBank/DDBJ databases">
        <title>Egibacter rhizosphaerae EGI 80759T.</title>
        <authorList>
            <person name="Chen D.-D."/>
            <person name="Tian Y."/>
            <person name="Jiao J.-Y."/>
            <person name="Zhang X.-T."/>
            <person name="Zhang Y.-G."/>
            <person name="Zhang Y."/>
            <person name="Xiao M."/>
            <person name="Shu W.-S."/>
            <person name="Li W.-J."/>
        </authorList>
    </citation>
    <scope>NUCLEOTIDE SEQUENCE [LARGE SCALE GENOMIC DNA]</scope>
    <source>
        <strain evidence="18 19">EGI 80759</strain>
    </source>
</reference>
<evidence type="ECO:0000256" key="2">
    <source>
        <dbReference type="ARBA" id="ARBA00007739"/>
    </source>
</evidence>
<evidence type="ECO:0000313" key="19">
    <source>
        <dbReference type="Proteomes" id="UP000291469"/>
    </source>
</evidence>
<organism evidence="18 19">
    <name type="scientific">Egibacter rhizosphaerae</name>
    <dbReference type="NCBI Taxonomy" id="1670831"/>
    <lineage>
        <taxon>Bacteria</taxon>
        <taxon>Bacillati</taxon>
        <taxon>Actinomycetota</taxon>
        <taxon>Nitriliruptoria</taxon>
        <taxon>Egibacterales</taxon>
        <taxon>Egibacteraceae</taxon>
        <taxon>Egibacter</taxon>
    </lineage>
</organism>
<evidence type="ECO:0000256" key="3">
    <source>
        <dbReference type="ARBA" id="ARBA00022645"/>
    </source>
</evidence>
<dbReference type="Gene3D" id="1.10.3810.10">
    <property type="entry name" value="Biosynthetic peptidoglycan transglycosylase-like"/>
    <property type="match status" value="1"/>
</dbReference>
<dbReference type="OrthoDB" id="9766909at2"/>
<sequence length="755" mass="78292">MPQNRGGRRAPAPGPARTAGRPRRPGAPRRGRWRRRLAWTLGSLVGLALVGLGAATTAAAVLWVTTPELSVEFDIEPTVVTDVNGDHIGELQEHPGREDLGIDELPPHVVDAVIAAEDAGFRDHAGVSVSGIARATWSNLRHGEVRQGGSTITQQYVKNLTGDQEETLARKLREAVLAVRLERDRSKDEILEGYLNSIYFGRGAYGIQAAARAYFDVDARDLTVDEAAQLAAVVPAPSALDPEREPVASSQRYASVIDRMHAEGMLDREEASELREVPPLVRPGGQGLAAQRAPHFLAMVEQRLADLVGPAAVHRGLEVRTSLDLRAQDAAERAHADALGSLDIPEGETAPVAALVAIDPATGGIRAHVAGADFGTDQYDLVTGGPEGLGRQPGSTFKPFALAAFVEDGNSPDSMVDAPATATFAAEDARLDSDWTVGNYEGQELGSVTLREATWRSSNTAYAQLAMDLGPERVLNAARRAGVDAPGKLRPDPSLVLGTGAVTPLELAGAYSTFAAEGTRRAPTAVLEVVDHEGERQYRANTDGDRAFEPEVAHAVTDVLRGVITSGTGTAAAIGRPAAGKTGTTSSHADAWFAGYTPDLAAVAWFGHRDDNEPIHGAPTGGGAPAALWADFVAEALADVAPSEFPPPPDDLPLAEDLADALCEPGDPACDEPATPGPPVGPDADGEAATDAPGDASTDGASDGVSNEAPDGGPSGPPAPSDDATEPSRAPDGTPATTPGAPDPPEGEGEPPADG</sequence>
<protein>
    <submittedName>
        <fullName evidence="18">Uncharacterized protein</fullName>
    </submittedName>
</protein>
<proteinExistence type="inferred from homology"/>
<accession>A0A411YFN4</accession>
<dbReference type="GO" id="GO:0030288">
    <property type="term" value="C:outer membrane-bounded periplasmic space"/>
    <property type="evidence" value="ECO:0007669"/>
    <property type="project" value="TreeGrafter"/>
</dbReference>
<evidence type="ECO:0000256" key="1">
    <source>
        <dbReference type="ARBA" id="ARBA00007090"/>
    </source>
</evidence>
<evidence type="ECO:0000256" key="4">
    <source>
        <dbReference type="ARBA" id="ARBA00022670"/>
    </source>
</evidence>
<evidence type="ECO:0000256" key="14">
    <source>
        <dbReference type="SAM" id="MobiDB-lite"/>
    </source>
</evidence>
<comment type="similarity">
    <text evidence="1">In the C-terminal section; belongs to the transpeptidase family.</text>
</comment>
<evidence type="ECO:0000256" key="13">
    <source>
        <dbReference type="ARBA" id="ARBA00049902"/>
    </source>
</evidence>
<evidence type="ECO:0000313" key="18">
    <source>
        <dbReference type="EMBL" id="QBI20028.1"/>
    </source>
</evidence>
<keyword evidence="15" id="KW-0472">Membrane</keyword>
<comment type="similarity">
    <text evidence="2">In the N-terminal section; belongs to the glycosyltransferase 51 family.</text>
</comment>
<dbReference type="PANTHER" id="PTHR32282:SF33">
    <property type="entry name" value="PEPTIDOGLYCAN GLYCOSYLTRANSFERASE"/>
    <property type="match status" value="1"/>
</dbReference>
<dbReference type="GO" id="GO:0009252">
    <property type="term" value="P:peptidoglycan biosynthetic process"/>
    <property type="evidence" value="ECO:0007669"/>
    <property type="project" value="UniProtKB-KW"/>
</dbReference>
<feature type="compositionally biased region" description="Low complexity" evidence="14">
    <location>
        <begin position="731"/>
        <end position="740"/>
    </location>
</feature>
<dbReference type="EMBL" id="CP036402">
    <property type="protein sequence ID" value="QBI20028.1"/>
    <property type="molecule type" value="Genomic_DNA"/>
</dbReference>
<dbReference type="GO" id="GO:0008360">
    <property type="term" value="P:regulation of cell shape"/>
    <property type="evidence" value="ECO:0007669"/>
    <property type="project" value="UniProtKB-KW"/>
</dbReference>
<keyword evidence="6" id="KW-0808">Transferase</keyword>
<feature type="region of interest" description="Disordered" evidence="14">
    <location>
        <begin position="1"/>
        <end position="32"/>
    </location>
</feature>
<evidence type="ECO:0000256" key="6">
    <source>
        <dbReference type="ARBA" id="ARBA00022679"/>
    </source>
</evidence>
<dbReference type="GO" id="GO:0008658">
    <property type="term" value="F:penicillin binding"/>
    <property type="evidence" value="ECO:0007669"/>
    <property type="project" value="InterPro"/>
</dbReference>
<keyword evidence="4" id="KW-0645">Protease</keyword>
<evidence type="ECO:0000256" key="12">
    <source>
        <dbReference type="ARBA" id="ARBA00034000"/>
    </source>
</evidence>
<evidence type="ECO:0000256" key="5">
    <source>
        <dbReference type="ARBA" id="ARBA00022676"/>
    </source>
</evidence>
<dbReference type="Proteomes" id="UP000291469">
    <property type="component" value="Chromosome"/>
</dbReference>
<keyword evidence="9" id="KW-0573">Peptidoglycan synthesis</keyword>
<evidence type="ECO:0000259" key="16">
    <source>
        <dbReference type="Pfam" id="PF00905"/>
    </source>
</evidence>
<feature type="domain" description="Glycosyl transferase family 51" evidence="17">
    <location>
        <begin position="85"/>
        <end position="261"/>
    </location>
</feature>
<name>A0A411YFN4_9ACTN</name>
<dbReference type="Gene3D" id="3.40.710.10">
    <property type="entry name" value="DD-peptidase/beta-lactamase superfamily"/>
    <property type="match status" value="1"/>
</dbReference>
<dbReference type="AlphaFoldDB" id="A0A411YFN4"/>
<dbReference type="FunFam" id="1.10.3810.10:FF:000001">
    <property type="entry name" value="Penicillin-binding protein 1A"/>
    <property type="match status" value="1"/>
</dbReference>
<dbReference type="PANTHER" id="PTHR32282">
    <property type="entry name" value="BINDING PROTEIN TRANSPEPTIDASE, PUTATIVE-RELATED"/>
    <property type="match status" value="1"/>
</dbReference>
<keyword evidence="15" id="KW-0812">Transmembrane</keyword>
<dbReference type="InterPro" id="IPR012338">
    <property type="entry name" value="Beta-lactam/transpept-like"/>
</dbReference>
<comment type="catalytic activity">
    <reaction evidence="13">
        <text>[GlcNAc-(1-&gt;4)-Mur2Ac(oyl-L-Ala-gamma-D-Glu-L-Lys-D-Ala-D-Ala)](n)-di-trans,octa-cis-undecaprenyl diphosphate + beta-D-GlcNAc-(1-&gt;4)-Mur2Ac(oyl-L-Ala-gamma-D-Glu-L-Lys-D-Ala-D-Ala)-di-trans,octa-cis-undecaprenyl diphosphate = [GlcNAc-(1-&gt;4)-Mur2Ac(oyl-L-Ala-gamma-D-Glu-L-Lys-D-Ala-D-Ala)](n+1)-di-trans,octa-cis-undecaprenyl diphosphate + di-trans,octa-cis-undecaprenyl diphosphate + H(+)</text>
        <dbReference type="Rhea" id="RHEA:23708"/>
        <dbReference type="Rhea" id="RHEA-COMP:9602"/>
        <dbReference type="Rhea" id="RHEA-COMP:9603"/>
        <dbReference type="ChEBI" id="CHEBI:15378"/>
        <dbReference type="ChEBI" id="CHEBI:58405"/>
        <dbReference type="ChEBI" id="CHEBI:60033"/>
        <dbReference type="ChEBI" id="CHEBI:78435"/>
        <dbReference type="EC" id="2.4.99.28"/>
    </reaction>
</comment>
<evidence type="ECO:0000259" key="17">
    <source>
        <dbReference type="Pfam" id="PF00912"/>
    </source>
</evidence>
<comment type="catalytic activity">
    <reaction evidence="12">
        <text>Preferential cleavage: (Ac)2-L-Lys-D-Ala-|-D-Ala. Also transpeptidation of peptidyl-alanyl moieties that are N-acyl substituents of D-alanine.</text>
        <dbReference type="EC" id="3.4.16.4"/>
    </reaction>
</comment>
<feature type="compositionally biased region" description="Basic residues" evidence="14">
    <location>
        <begin position="20"/>
        <end position="32"/>
    </location>
</feature>
<dbReference type="Pfam" id="PF00905">
    <property type="entry name" value="Transpeptidase"/>
    <property type="match status" value="1"/>
</dbReference>
<dbReference type="RefSeq" id="WP_131155025.1">
    <property type="nucleotide sequence ID" value="NZ_CP036402.1"/>
</dbReference>
<dbReference type="InterPro" id="IPR036950">
    <property type="entry name" value="PBP_transglycosylase"/>
</dbReference>
<gene>
    <name evidence="18" type="ORF">ER308_10970</name>
</gene>
<feature type="transmembrane region" description="Helical" evidence="15">
    <location>
        <begin position="37"/>
        <end position="64"/>
    </location>
</feature>
<keyword evidence="5" id="KW-0328">Glycosyltransferase</keyword>
<keyword evidence="11" id="KW-0961">Cell wall biogenesis/degradation</keyword>
<dbReference type="InterPro" id="IPR001460">
    <property type="entry name" value="PCN-bd_Tpept"/>
</dbReference>
<evidence type="ECO:0000256" key="11">
    <source>
        <dbReference type="ARBA" id="ARBA00023316"/>
    </source>
</evidence>
<keyword evidence="3" id="KW-0121">Carboxypeptidase</keyword>
<dbReference type="InterPro" id="IPR023346">
    <property type="entry name" value="Lysozyme-like_dom_sf"/>
</dbReference>
<dbReference type="GO" id="GO:0008955">
    <property type="term" value="F:peptidoglycan glycosyltransferase activity"/>
    <property type="evidence" value="ECO:0007669"/>
    <property type="project" value="UniProtKB-EC"/>
</dbReference>